<gene>
    <name evidence="2" type="ORF">NOV18_08775</name>
</gene>
<protein>
    <submittedName>
        <fullName evidence="2">DUF2163 domain-containing protein</fullName>
    </submittedName>
</protein>
<reference evidence="2" key="1">
    <citation type="submission" date="2022-07" db="EMBL/GenBank/DDBJ databases">
        <title>Complete genome of MD9.</title>
        <authorList>
            <person name="Cao G."/>
        </authorList>
    </citation>
    <scope>NUCLEOTIDE SEQUENCE</scope>
    <source>
        <strain evidence="2">MD9</strain>
    </source>
</reference>
<evidence type="ECO:0000259" key="1">
    <source>
        <dbReference type="Pfam" id="PF09356"/>
    </source>
</evidence>
<dbReference type="EMBL" id="CP101700">
    <property type="protein sequence ID" value="UUC20558.1"/>
    <property type="molecule type" value="Genomic_DNA"/>
</dbReference>
<dbReference type="Proteomes" id="UP001058744">
    <property type="component" value="Chromosome"/>
</dbReference>
<dbReference type="InterPro" id="IPR011928">
    <property type="entry name" value="Phage_phiJL001_Gp84"/>
</dbReference>
<dbReference type="RefSeq" id="WP_256382019.1">
    <property type="nucleotide sequence ID" value="NZ_CP101700.1"/>
</dbReference>
<sequence>MLTLQKIEAALSLSRPIELYLFEHGESKYAYTSGSKAHMHVDGLIYNPLALRRGKLQRTNEDYKNRLSIELPGDSQVPLLFRSTLPSDHVTVKIFRTQRDAKTQFMNVFSGEVVGVTWNNSVATLDCCPATALLRRQIMRTGYQTQCNHHLYDSRCSLEIQDWQEETTVKSISNSGYTIELTNKAQEAEHYKAGLLSKDGSDFRQVNSVDGNFFELMSPIDGLAVGDVVQVAKGCDRSAASCQSFGNFDNFLGFLTIPTDNPFQA</sequence>
<dbReference type="InterPro" id="IPR018964">
    <property type="entry name" value="Phage_phiJL001_Gp84_C"/>
</dbReference>
<dbReference type="NCBIfam" id="TIGR02218">
    <property type="entry name" value="phg_TIGR02218"/>
    <property type="match status" value="1"/>
</dbReference>
<dbReference type="Pfam" id="PF09356">
    <property type="entry name" value="Phage_BR0599"/>
    <property type="match status" value="1"/>
</dbReference>
<evidence type="ECO:0000313" key="2">
    <source>
        <dbReference type="EMBL" id="UUC20558.1"/>
    </source>
</evidence>
<accession>A0AAJ5IBH7</accession>
<evidence type="ECO:0000313" key="3">
    <source>
        <dbReference type="Proteomes" id="UP001058744"/>
    </source>
</evidence>
<dbReference type="AlphaFoldDB" id="A0AAJ5IBH7"/>
<organism evidence="2 3">
    <name type="scientific">Pseudomonas asiatica</name>
    <dbReference type="NCBI Taxonomy" id="2219225"/>
    <lineage>
        <taxon>Bacteria</taxon>
        <taxon>Pseudomonadati</taxon>
        <taxon>Pseudomonadota</taxon>
        <taxon>Gammaproteobacteria</taxon>
        <taxon>Pseudomonadales</taxon>
        <taxon>Pseudomonadaceae</taxon>
        <taxon>Pseudomonas</taxon>
    </lineage>
</organism>
<dbReference type="Pfam" id="PF09931">
    <property type="entry name" value="Phage_phiJL001_Gp84_N"/>
    <property type="match status" value="1"/>
</dbReference>
<name>A0AAJ5IBH7_9PSED</name>
<proteinExistence type="predicted"/>
<feature type="domain" description="Bacteriophage phiJL001 Gp84 C-terminal" evidence="1">
    <location>
        <begin position="203"/>
        <end position="260"/>
    </location>
</feature>